<proteinExistence type="predicted"/>
<dbReference type="HOGENOM" id="CLU_464934_0_0_1"/>
<keyword evidence="1" id="KW-0175">Coiled coil</keyword>
<dbReference type="InterPro" id="IPR029044">
    <property type="entry name" value="Nucleotide-diphossugar_trans"/>
</dbReference>
<feature type="compositionally biased region" description="Polar residues" evidence="2">
    <location>
        <begin position="462"/>
        <end position="475"/>
    </location>
</feature>
<gene>
    <name evidence="3" type="ORF">MTR_0745s0010</name>
</gene>
<dbReference type="Proteomes" id="UP000002051">
    <property type="component" value="Unassembled WGS sequence"/>
</dbReference>
<protein>
    <submittedName>
        <fullName evidence="3 4">Uncharacterized protein</fullName>
    </submittedName>
</protein>
<feature type="region of interest" description="Disordered" evidence="2">
    <location>
        <begin position="462"/>
        <end position="486"/>
    </location>
</feature>
<keyword evidence="5" id="KW-1185">Reference proteome</keyword>
<dbReference type="EnsemblPlants" id="KEH15604">
    <property type="protein sequence ID" value="KEH15604"/>
    <property type="gene ID" value="MTR_0745s0010"/>
</dbReference>
<evidence type="ECO:0000256" key="1">
    <source>
        <dbReference type="SAM" id="Coils"/>
    </source>
</evidence>
<dbReference type="SUPFAM" id="SSF53448">
    <property type="entry name" value="Nucleotide-diphospho-sugar transferases"/>
    <property type="match status" value="1"/>
</dbReference>
<reference evidence="3 5" key="1">
    <citation type="journal article" date="2011" name="Nature">
        <title>The Medicago genome provides insight into the evolution of rhizobial symbioses.</title>
        <authorList>
            <person name="Young N.D."/>
            <person name="Debelle F."/>
            <person name="Oldroyd G.E."/>
            <person name="Geurts R."/>
            <person name="Cannon S.B."/>
            <person name="Udvardi M.K."/>
            <person name="Benedito V.A."/>
            <person name="Mayer K.F."/>
            <person name="Gouzy J."/>
            <person name="Schoof H."/>
            <person name="Van de Peer Y."/>
            <person name="Proost S."/>
            <person name="Cook D.R."/>
            <person name="Meyers B.C."/>
            <person name="Spannagl M."/>
            <person name="Cheung F."/>
            <person name="De Mita S."/>
            <person name="Krishnakumar V."/>
            <person name="Gundlach H."/>
            <person name="Zhou S."/>
            <person name="Mudge J."/>
            <person name="Bharti A.K."/>
            <person name="Murray J.D."/>
            <person name="Naoumkina M.A."/>
            <person name="Rosen B."/>
            <person name="Silverstein K.A."/>
            <person name="Tang H."/>
            <person name="Rombauts S."/>
            <person name="Zhao P.X."/>
            <person name="Zhou P."/>
            <person name="Barbe V."/>
            <person name="Bardou P."/>
            <person name="Bechner M."/>
            <person name="Bellec A."/>
            <person name="Berger A."/>
            <person name="Berges H."/>
            <person name="Bidwell S."/>
            <person name="Bisseling T."/>
            <person name="Choisne N."/>
            <person name="Couloux A."/>
            <person name="Denny R."/>
            <person name="Deshpande S."/>
            <person name="Dai X."/>
            <person name="Doyle J.J."/>
            <person name="Dudez A.M."/>
            <person name="Farmer A.D."/>
            <person name="Fouteau S."/>
            <person name="Franken C."/>
            <person name="Gibelin C."/>
            <person name="Gish J."/>
            <person name="Goldstein S."/>
            <person name="Gonzalez A.J."/>
            <person name="Green P.J."/>
            <person name="Hallab A."/>
            <person name="Hartog M."/>
            <person name="Hua A."/>
            <person name="Humphray S.J."/>
            <person name="Jeong D.H."/>
            <person name="Jing Y."/>
            <person name="Jocker A."/>
            <person name="Kenton S.M."/>
            <person name="Kim D.J."/>
            <person name="Klee K."/>
            <person name="Lai H."/>
            <person name="Lang C."/>
            <person name="Lin S."/>
            <person name="Macmil S.L."/>
            <person name="Magdelenat G."/>
            <person name="Matthews L."/>
            <person name="McCorrison J."/>
            <person name="Monaghan E.L."/>
            <person name="Mun J.H."/>
            <person name="Najar F.Z."/>
            <person name="Nicholson C."/>
            <person name="Noirot C."/>
            <person name="O'Bleness M."/>
            <person name="Paule C.R."/>
            <person name="Poulain J."/>
            <person name="Prion F."/>
            <person name="Qin B."/>
            <person name="Qu C."/>
            <person name="Retzel E.F."/>
            <person name="Riddle C."/>
            <person name="Sallet E."/>
            <person name="Samain S."/>
            <person name="Samson N."/>
            <person name="Sanders I."/>
            <person name="Saurat O."/>
            <person name="Scarpelli C."/>
            <person name="Schiex T."/>
            <person name="Segurens B."/>
            <person name="Severin A.J."/>
            <person name="Sherrier D.J."/>
            <person name="Shi R."/>
            <person name="Sims S."/>
            <person name="Singer S.R."/>
            <person name="Sinharoy S."/>
            <person name="Sterck L."/>
            <person name="Viollet A."/>
            <person name="Wang B.B."/>
            <person name="Wang K."/>
            <person name="Wang M."/>
            <person name="Wang X."/>
            <person name="Warfsmann J."/>
            <person name="Weissenbach J."/>
            <person name="White D.D."/>
            <person name="White J.D."/>
            <person name="Wiley G.B."/>
            <person name="Wincker P."/>
            <person name="Xing Y."/>
            <person name="Yang L."/>
            <person name="Yao Z."/>
            <person name="Ying F."/>
            <person name="Zhai J."/>
            <person name="Zhou L."/>
            <person name="Zuber A."/>
            <person name="Denarie J."/>
            <person name="Dixon R.A."/>
            <person name="May G.D."/>
            <person name="Schwartz D.C."/>
            <person name="Rogers J."/>
            <person name="Quetier F."/>
            <person name="Town C.D."/>
            <person name="Roe B.A."/>
        </authorList>
    </citation>
    <scope>NUCLEOTIDE SEQUENCE [LARGE SCALE GENOMIC DNA]</scope>
    <source>
        <strain evidence="3">A17</strain>
        <strain evidence="4 5">cv. Jemalong A17</strain>
    </source>
</reference>
<evidence type="ECO:0000313" key="3">
    <source>
        <dbReference type="EMBL" id="KEH15604.1"/>
    </source>
</evidence>
<organism evidence="3 5">
    <name type="scientific">Medicago truncatula</name>
    <name type="common">Barrel medic</name>
    <name type="synonym">Medicago tribuloides</name>
    <dbReference type="NCBI Taxonomy" id="3880"/>
    <lineage>
        <taxon>Eukaryota</taxon>
        <taxon>Viridiplantae</taxon>
        <taxon>Streptophyta</taxon>
        <taxon>Embryophyta</taxon>
        <taxon>Tracheophyta</taxon>
        <taxon>Spermatophyta</taxon>
        <taxon>Magnoliopsida</taxon>
        <taxon>eudicotyledons</taxon>
        <taxon>Gunneridae</taxon>
        <taxon>Pentapetalae</taxon>
        <taxon>rosids</taxon>
        <taxon>fabids</taxon>
        <taxon>Fabales</taxon>
        <taxon>Fabaceae</taxon>
        <taxon>Papilionoideae</taxon>
        <taxon>50 kb inversion clade</taxon>
        <taxon>NPAAA clade</taxon>
        <taxon>Hologalegina</taxon>
        <taxon>IRL clade</taxon>
        <taxon>Trifolieae</taxon>
        <taxon>Medicago</taxon>
    </lineage>
</organism>
<reference evidence="3 5" key="2">
    <citation type="journal article" date="2014" name="BMC Genomics">
        <title>An improved genome release (version Mt4.0) for the model legume Medicago truncatula.</title>
        <authorList>
            <person name="Tang H."/>
            <person name="Krishnakumar V."/>
            <person name="Bidwell S."/>
            <person name="Rosen B."/>
            <person name="Chan A."/>
            <person name="Zhou S."/>
            <person name="Gentzbittel L."/>
            <person name="Childs K.L."/>
            <person name="Yandell M."/>
            <person name="Gundlach H."/>
            <person name="Mayer K.F."/>
            <person name="Schwartz D.C."/>
            <person name="Town C.D."/>
        </authorList>
    </citation>
    <scope>GENOME REANNOTATION</scope>
    <source>
        <strain evidence="3">A17</strain>
        <strain evidence="4 5">cv. Jemalong A17</strain>
    </source>
</reference>
<name>A0A072TDG7_MEDTR</name>
<accession>A0A072TDG7</accession>
<evidence type="ECO:0000256" key="2">
    <source>
        <dbReference type="SAM" id="MobiDB-lite"/>
    </source>
</evidence>
<evidence type="ECO:0000313" key="4">
    <source>
        <dbReference type="EnsemblPlants" id="KEH15604"/>
    </source>
</evidence>
<dbReference type="AlphaFoldDB" id="A0A072TDG7"/>
<feature type="coiled-coil region" evidence="1">
    <location>
        <begin position="402"/>
        <end position="429"/>
    </location>
</feature>
<evidence type="ECO:0000313" key="5">
    <source>
        <dbReference type="Proteomes" id="UP000002051"/>
    </source>
</evidence>
<dbReference type="EMBL" id="KL403469">
    <property type="protein sequence ID" value="KEH15604.1"/>
    <property type="molecule type" value="Genomic_DNA"/>
</dbReference>
<reference evidence="4" key="3">
    <citation type="submission" date="2015-06" db="UniProtKB">
        <authorList>
            <consortium name="EnsemblPlants"/>
        </authorList>
    </citation>
    <scope>IDENTIFICATION</scope>
    <source>
        <strain evidence="4">cv. Jemalong A17</strain>
    </source>
</reference>
<sequence>MSKTVVITTYFNPCGYATRRHNYDLFVEGMRRSGVPCITVECAFGDAPFELHPSLDVIQIRSTTLLWQKERLLNLAASWLPPSCRFVCWFDCDILFDNSNWLADLEQVLTVHKVAQVWESCLRLEQGNVVGEKPNIAHSFAAMMRRKPSLLNAGRYDAHGHTGYGWAMRRELFDEVGLYETAVSGSADHFMAHAIFGDYNFCITNALKRDERQIAHLKAWGERFHARVQGSLGVVPGQIRHLWHGDAVDRRYFLRMHDITDLGFDPWTDLQIAPGAPLEWAPGMSKTGLKEYFADYFASRREDGTPITTRLDGIAGQIYDLTAQRKSYLSSTVAALLPAISADVLRNLQSTVAPFVSTSVVEAFHTHRRFLGVFAGRGYNSTLQLLQTRLAAHLDQVKYGDLRRIDNELSELAARKNELDAQILKARDLESLMAQAARREISVPPSAAAAIADIARVGRTGMSTGSSFQRGSANHHSGDAAARGGAASASYSDDSDLWLYYLTDLPLSFRTLVISSIEDHRIEEAEARQAAIDAAAATSAVESASWNPDTVSSAEASQICTPDSASADLTSGTVDSIATDDRHGLFS</sequence>